<dbReference type="GO" id="GO:0006281">
    <property type="term" value="P:DNA repair"/>
    <property type="evidence" value="ECO:0007669"/>
    <property type="project" value="InterPro"/>
</dbReference>
<proteinExistence type="inferred from homology"/>
<dbReference type="CDD" id="cd03468">
    <property type="entry name" value="PolY_like"/>
    <property type="match status" value="1"/>
</dbReference>
<dbReference type="SUPFAM" id="SSF56672">
    <property type="entry name" value="DNA/RNA polymerases"/>
    <property type="match status" value="1"/>
</dbReference>
<sequence>MNLWLYLHFPALQLSTIYQPTDQQALIIVDEKSNEVIQLNQYAKNQGINLGMGLGTAASLCHELEVKVYDKKVEARLLKHIAHWLYSKTADITIFAANGLLLRVSNMLSLYRDLAHYWQVLSQHLNTLKLEYHYACAYSPFAAKLLATQKLDKLSESQDWLTRQIKQQSLVHADLNINMVNRLQKVGISHLGDLLKVPLAELSTRFDVEVVHYIGQLTGKIPHPVQFYIPPEPFEYYLELYYEVSNQQYLSKPLLKQFLLLEKHLRLKDMLATELTLCLHQRDSENLVLTITALQGEYKADKWLALTELNLASIKLVEPIIGLTLTTKRLTRKGTQANDLFLGSQGELSAQELVTNLVAKLGQERVKGLATKQDARPEIANQLCPPFSVNSQPSSTKLRPTFLLTTPSPLKEPVKIVSPPERIIAGWWDDYQVVRDYFIGRSEQGRWLWLFRDHNQQWFIHGLFS</sequence>
<comment type="similarity">
    <text evidence="1">Belongs to the DNA polymerase type-Y family.</text>
</comment>
<reference evidence="4 5" key="1">
    <citation type="submission" date="2018-08" db="EMBL/GenBank/DDBJ databases">
        <title>Thalassotalea euphylliae genome.</title>
        <authorList>
            <person name="Summers S."/>
            <person name="Rice S.A."/>
            <person name="Freckelton M.L."/>
            <person name="Nedved B.T."/>
            <person name="Hadfield M.G."/>
        </authorList>
    </citation>
    <scope>NUCLEOTIDE SEQUENCE [LARGE SCALE GENOMIC DNA]</scope>
    <source>
        <strain evidence="4 5">H2</strain>
    </source>
</reference>
<dbReference type="InterPro" id="IPR001126">
    <property type="entry name" value="UmuC"/>
</dbReference>
<dbReference type="Gene3D" id="3.30.70.270">
    <property type="match status" value="1"/>
</dbReference>
<evidence type="ECO:0000256" key="2">
    <source>
        <dbReference type="ARBA" id="ARBA00022763"/>
    </source>
</evidence>
<dbReference type="InterPro" id="IPR043128">
    <property type="entry name" value="Rev_trsase/Diguanyl_cyclase"/>
</dbReference>
<organism evidence="4 5">
    <name type="scientific">Thalassotalea euphylliae</name>
    <dbReference type="NCBI Taxonomy" id="1655234"/>
    <lineage>
        <taxon>Bacteria</taxon>
        <taxon>Pseudomonadati</taxon>
        <taxon>Pseudomonadota</taxon>
        <taxon>Gammaproteobacteria</taxon>
        <taxon>Alteromonadales</taxon>
        <taxon>Colwelliaceae</taxon>
        <taxon>Thalassotalea</taxon>
    </lineage>
</organism>
<evidence type="ECO:0000313" key="4">
    <source>
        <dbReference type="EMBL" id="REL35568.1"/>
    </source>
</evidence>
<evidence type="ECO:0000313" key="5">
    <source>
        <dbReference type="Proteomes" id="UP000256999"/>
    </source>
</evidence>
<dbReference type="EMBL" id="QUOV01000001">
    <property type="protein sequence ID" value="REL35568.1"/>
    <property type="molecule type" value="Genomic_DNA"/>
</dbReference>
<evidence type="ECO:0000259" key="3">
    <source>
        <dbReference type="Pfam" id="PF00817"/>
    </source>
</evidence>
<dbReference type="InterPro" id="IPR043502">
    <property type="entry name" value="DNA/RNA_pol_sf"/>
</dbReference>
<protein>
    <submittedName>
        <fullName evidence="4">DNA polymerase Y family protein</fullName>
    </submittedName>
</protein>
<evidence type="ECO:0000256" key="1">
    <source>
        <dbReference type="ARBA" id="ARBA00010945"/>
    </source>
</evidence>
<dbReference type="OrthoDB" id="5298951at2"/>
<dbReference type="PANTHER" id="PTHR35369:SF2">
    <property type="entry name" value="BLR3025 PROTEIN"/>
    <property type="match status" value="1"/>
</dbReference>
<name>A0A3E0UEZ3_9GAMM</name>
<dbReference type="Pfam" id="PF00817">
    <property type="entry name" value="IMS"/>
    <property type="match status" value="1"/>
</dbReference>
<dbReference type="Gene3D" id="3.40.1170.60">
    <property type="match status" value="1"/>
</dbReference>
<dbReference type="PANTHER" id="PTHR35369">
    <property type="entry name" value="BLR3025 PROTEIN-RELATED"/>
    <property type="match status" value="1"/>
</dbReference>
<feature type="domain" description="UmuC" evidence="3">
    <location>
        <begin position="23"/>
        <end position="147"/>
    </location>
</feature>
<accession>A0A3E0UEZ3</accession>
<dbReference type="RefSeq" id="WP_116000240.1">
    <property type="nucleotide sequence ID" value="NZ_QUOV01000001.1"/>
</dbReference>
<dbReference type="AlphaFoldDB" id="A0A3E0UEZ3"/>
<keyword evidence="2" id="KW-0227">DNA damage</keyword>
<comment type="caution">
    <text evidence="4">The sequence shown here is derived from an EMBL/GenBank/DDBJ whole genome shotgun (WGS) entry which is preliminary data.</text>
</comment>
<dbReference type="InterPro" id="IPR050356">
    <property type="entry name" value="SulA_CellDiv_inhibitor"/>
</dbReference>
<gene>
    <name evidence="4" type="ORF">DXX92_09505</name>
</gene>
<dbReference type="Proteomes" id="UP000256999">
    <property type="component" value="Unassembled WGS sequence"/>
</dbReference>